<keyword evidence="3 9" id="KW-0808">Transferase</keyword>
<feature type="transmembrane region" description="Helical" evidence="8">
    <location>
        <begin position="99"/>
        <end position="120"/>
    </location>
</feature>
<evidence type="ECO:0000256" key="7">
    <source>
        <dbReference type="PIRSR" id="PIRSR600715-1"/>
    </source>
</evidence>
<keyword evidence="2" id="KW-1003">Cell membrane</keyword>
<dbReference type="PROSITE" id="PS01348">
    <property type="entry name" value="MRAY_2"/>
    <property type="match status" value="1"/>
</dbReference>
<dbReference type="InterPro" id="IPR000715">
    <property type="entry name" value="Glycosyl_transferase_4"/>
</dbReference>
<evidence type="ECO:0000313" key="10">
    <source>
        <dbReference type="Proteomes" id="UP000282483"/>
    </source>
</evidence>
<keyword evidence="6 8" id="KW-0472">Membrane</keyword>
<feature type="transmembrane region" description="Helical" evidence="8">
    <location>
        <begin position="15"/>
        <end position="34"/>
    </location>
</feature>
<feature type="transmembrane region" description="Helical" evidence="8">
    <location>
        <begin position="216"/>
        <end position="235"/>
    </location>
</feature>
<organism evidence="9 10">
    <name type="scientific">Candidatus Rickettsiella viridis</name>
    <dbReference type="NCBI Taxonomy" id="676208"/>
    <lineage>
        <taxon>Bacteria</taxon>
        <taxon>Pseudomonadati</taxon>
        <taxon>Pseudomonadota</taxon>
        <taxon>Gammaproteobacteria</taxon>
        <taxon>Legionellales</taxon>
        <taxon>Coxiellaceae</taxon>
        <taxon>Rickettsiella</taxon>
    </lineage>
</organism>
<evidence type="ECO:0000256" key="4">
    <source>
        <dbReference type="ARBA" id="ARBA00022692"/>
    </source>
</evidence>
<evidence type="ECO:0000256" key="1">
    <source>
        <dbReference type="ARBA" id="ARBA00004651"/>
    </source>
</evidence>
<feature type="transmembrane region" description="Helical" evidence="8">
    <location>
        <begin position="140"/>
        <end position="170"/>
    </location>
</feature>
<evidence type="ECO:0000256" key="6">
    <source>
        <dbReference type="ARBA" id="ARBA00023136"/>
    </source>
</evidence>
<keyword evidence="5 8" id="KW-1133">Transmembrane helix</keyword>
<protein>
    <submittedName>
        <fullName evidence="9">UDP-GlcNAc:undecaprenyl-phosphate GlcNAc-1-phosphate transferase</fullName>
    </submittedName>
</protein>
<keyword evidence="4 8" id="KW-0812">Transmembrane</keyword>
<dbReference type="GO" id="GO:0005886">
    <property type="term" value="C:plasma membrane"/>
    <property type="evidence" value="ECO:0007669"/>
    <property type="project" value="UniProtKB-SubCell"/>
</dbReference>
<dbReference type="EMBL" id="AP018005">
    <property type="protein sequence ID" value="BBB15035.1"/>
    <property type="molecule type" value="Genomic_DNA"/>
</dbReference>
<dbReference type="GO" id="GO:0044038">
    <property type="term" value="P:cell wall macromolecule biosynthetic process"/>
    <property type="evidence" value="ECO:0007669"/>
    <property type="project" value="TreeGrafter"/>
</dbReference>
<feature type="transmembrane region" description="Helical" evidence="8">
    <location>
        <begin position="256"/>
        <end position="280"/>
    </location>
</feature>
<reference evidence="9 10" key="1">
    <citation type="submission" date="2017-03" db="EMBL/GenBank/DDBJ databases">
        <title>The genome sequence of Candidatus Rickettsiella viridis.</title>
        <authorList>
            <person name="Nikoh N."/>
            <person name="Tsuchida T."/>
            <person name="Yamaguchi K."/>
            <person name="Maeda T."/>
            <person name="Shigenobu S."/>
            <person name="Fukatsu T."/>
        </authorList>
    </citation>
    <scope>NUCLEOTIDE SEQUENCE [LARGE SCALE GENOMIC DNA]</scope>
    <source>
        <strain evidence="9 10">Ap-RA04</strain>
    </source>
</reference>
<evidence type="ECO:0000313" key="9">
    <source>
        <dbReference type="EMBL" id="BBB15035.1"/>
    </source>
</evidence>
<gene>
    <name evidence="9" type="primary">rfe</name>
    <name evidence="9" type="ORF">RVIR1_05300</name>
</gene>
<evidence type="ECO:0000256" key="2">
    <source>
        <dbReference type="ARBA" id="ARBA00022475"/>
    </source>
</evidence>
<accession>A0A2Z5UVE8</accession>
<dbReference type="PANTHER" id="PTHR22926">
    <property type="entry name" value="PHOSPHO-N-ACETYLMURAMOYL-PENTAPEPTIDE-TRANSFERASE"/>
    <property type="match status" value="1"/>
</dbReference>
<evidence type="ECO:0000256" key="3">
    <source>
        <dbReference type="ARBA" id="ARBA00022679"/>
    </source>
</evidence>
<comment type="subcellular location">
    <subcellularLocation>
        <location evidence="1">Cell membrane</location>
        <topology evidence="1">Multi-pass membrane protein</topology>
    </subcellularLocation>
</comment>
<name>A0A2Z5UVE8_9COXI</name>
<dbReference type="Pfam" id="PF00953">
    <property type="entry name" value="Glycos_transf_4"/>
    <property type="match status" value="1"/>
</dbReference>
<dbReference type="GO" id="GO:0016780">
    <property type="term" value="F:phosphotransferase activity, for other substituted phosphate groups"/>
    <property type="evidence" value="ECO:0007669"/>
    <property type="project" value="InterPro"/>
</dbReference>
<dbReference type="InterPro" id="IPR018480">
    <property type="entry name" value="PNAcMuramoyl-5peptid_Trfase_CS"/>
</dbReference>
<keyword evidence="7" id="KW-0479">Metal-binding</keyword>
<sequence>MIDVPNDRKQHQHHTPLIGGLAMFIGFLVALLTLPISLQHYRSFIAGSALLVFVGLLDDFHELSPRSRFLAQIFALLLMFFWGGIKLTHLGDLIFYKPIGLGIYSLPVTLIAGLGIINAINMTDGVDGLAGTLVLTELTLLIVCTVIKGQFLSLSILLLIAATVLAFLMFNFRLPRRLHAQVFMGDAGSMFLGFALVWFLIELSQSGSQAVRPVTMLWITGLPLFDTTAVMLYRASKKQSIFSSDRQHLHHLLVELNMTSAQISISLGASNLALGLLGVLADHYQWAEGVVFIGFIILFVLYFISLFYLRYKLSQKKNSVVFARLLSEN</sequence>
<feature type="transmembrane region" description="Helical" evidence="8">
    <location>
        <begin position="182"/>
        <end position="201"/>
    </location>
</feature>
<feature type="binding site" evidence="7">
    <location>
        <position position="186"/>
    </location>
    <ligand>
        <name>Mg(2+)</name>
        <dbReference type="ChEBI" id="CHEBI:18420"/>
    </ligand>
</feature>
<dbReference type="GO" id="GO:0009103">
    <property type="term" value="P:lipopolysaccharide biosynthetic process"/>
    <property type="evidence" value="ECO:0007669"/>
    <property type="project" value="TreeGrafter"/>
</dbReference>
<dbReference type="CDD" id="cd06853">
    <property type="entry name" value="GT_WecA_like"/>
    <property type="match status" value="1"/>
</dbReference>
<evidence type="ECO:0000256" key="8">
    <source>
        <dbReference type="SAM" id="Phobius"/>
    </source>
</evidence>
<dbReference type="GO" id="GO:0071555">
    <property type="term" value="P:cell wall organization"/>
    <property type="evidence" value="ECO:0007669"/>
    <property type="project" value="TreeGrafter"/>
</dbReference>
<dbReference type="GO" id="GO:0046872">
    <property type="term" value="F:metal ion binding"/>
    <property type="evidence" value="ECO:0007669"/>
    <property type="project" value="UniProtKB-KW"/>
</dbReference>
<dbReference type="KEGG" id="rvi:RVIR1_05300"/>
<dbReference type="PANTHER" id="PTHR22926:SF3">
    <property type="entry name" value="UNDECAPRENYL-PHOSPHATE ALPHA-N-ACETYLGLUCOSAMINYL 1-PHOSPHATE TRANSFERASE"/>
    <property type="match status" value="1"/>
</dbReference>
<keyword evidence="10" id="KW-1185">Reference proteome</keyword>
<proteinExistence type="predicted"/>
<evidence type="ECO:0000256" key="5">
    <source>
        <dbReference type="ARBA" id="ARBA00022989"/>
    </source>
</evidence>
<dbReference type="Proteomes" id="UP000282483">
    <property type="component" value="Chromosome"/>
</dbReference>
<keyword evidence="7" id="KW-0460">Magnesium</keyword>
<feature type="binding site" evidence="7">
    <location>
        <position position="121"/>
    </location>
    <ligand>
        <name>Mg(2+)</name>
        <dbReference type="ChEBI" id="CHEBI:18420"/>
    </ligand>
</feature>
<feature type="transmembrane region" description="Helical" evidence="8">
    <location>
        <begin position="286"/>
        <end position="309"/>
    </location>
</feature>
<comment type="cofactor">
    <cofactor evidence="7">
        <name>Mg(2+)</name>
        <dbReference type="ChEBI" id="CHEBI:18420"/>
    </cofactor>
</comment>
<dbReference type="AlphaFoldDB" id="A0A2Z5UVE8"/>
<feature type="transmembrane region" description="Helical" evidence="8">
    <location>
        <begin position="69"/>
        <end position="87"/>
    </location>
</feature>